<keyword evidence="2 14" id="KW-0813">Transport</keyword>
<feature type="binding site" evidence="14">
    <location>
        <position position="74"/>
    </location>
    <ligand>
        <name>Na(+)</name>
        <dbReference type="ChEBI" id="CHEBI:29101"/>
        <note>structural</note>
    </ligand>
</feature>
<protein>
    <recommendedName>
        <fullName evidence="14">Fluoride-specific ion channel FluC</fullName>
    </recommendedName>
</protein>
<keyword evidence="6 14" id="KW-1133">Transmembrane helix</keyword>
<evidence type="ECO:0000256" key="9">
    <source>
        <dbReference type="ARBA" id="ARBA00023136"/>
    </source>
</evidence>
<evidence type="ECO:0000256" key="7">
    <source>
        <dbReference type="ARBA" id="ARBA00023053"/>
    </source>
</evidence>
<keyword evidence="5 14" id="KW-0479">Metal-binding</keyword>
<reference evidence="15" key="1">
    <citation type="submission" date="2023-03" db="EMBL/GenBank/DDBJ databases">
        <title>MT1 and MT2 Draft Genomes of Novel Species.</title>
        <authorList>
            <person name="Venkateswaran K."/>
        </authorList>
    </citation>
    <scope>NUCLEOTIDE SEQUENCE</scope>
    <source>
        <strain evidence="15">F6_3S_P_2</strain>
    </source>
</reference>
<keyword evidence="10 14" id="KW-0407">Ion channel</keyword>
<evidence type="ECO:0000256" key="10">
    <source>
        <dbReference type="ARBA" id="ARBA00023303"/>
    </source>
</evidence>
<comment type="catalytic activity">
    <reaction evidence="12">
        <text>fluoride(in) = fluoride(out)</text>
        <dbReference type="Rhea" id="RHEA:76159"/>
        <dbReference type="ChEBI" id="CHEBI:17051"/>
    </reaction>
    <physiologicalReaction direction="left-to-right" evidence="12">
        <dbReference type="Rhea" id="RHEA:76160"/>
    </physiologicalReaction>
</comment>
<name>A0ABT8JRL8_9BACL</name>
<keyword evidence="8 14" id="KW-0406">Ion transport</keyword>
<evidence type="ECO:0000256" key="4">
    <source>
        <dbReference type="ARBA" id="ARBA00022692"/>
    </source>
</evidence>
<keyword evidence="3 14" id="KW-1003">Cell membrane</keyword>
<evidence type="ECO:0000256" key="11">
    <source>
        <dbReference type="ARBA" id="ARBA00035120"/>
    </source>
</evidence>
<comment type="activity regulation">
    <text evidence="14">Na(+) is not transported, but it plays an essential structural role and its presence is essential for fluoride channel function.</text>
</comment>
<dbReference type="RefSeq" id="WP_301243568.1">
    <property type="nucleotide sequence ID" value="NZ_JAROCC010000007.1"/>
</dbReference>
<gene>
    <name evidence="14" type="primary">fluC</name>
    <name evidence="14" type="synonym">crcB</name>
    <name evidence="15" type="ORF">P5G49_10090</name>
</gene>
<dbReference type="Proteomes" id="UP001175097">
    <property type="component" value="Unassembled WGS sequence"/>
</dbReference>
<evidence type="ECO:0000256" key="5">
    <source>
        <dbReference type="ARBA" id="ARBA00022723"/>
    </source>
</evidence>
<feature type="binding site" evidence="14">
    <location>
        <position position="71"/>
    </location>
    <ligand>
        <name>Na(+)</name>
        <dbReference type="ChEBI" id="CHEBI:29101"/>
        <note>structural</note>
    </ligand>
</feature>
<feature type="transmembrane region" description="Helical" evidence="14">
    <location>
        <begin position="35"/>
        <end position="54"/>
    </location>
</feature>
<dbReference type="Pfam" id="PF02537">
    <property type="entry name" value="CRCB"/>
    <property type="match status" value="1"/>
</dbReference>
<proteinExistence type="inferred from homology"/>
<evidence type="ECO:0000256" key="14">
    <source>
        <dbReference type="HAMAP-Rule" id="MF_00454"/>
    </source>
</evidence>
<feature type="transmembrane region" description="Helical" evidence="14">
    <location>
        <begin position="95"/>
        <end position="116"/>
    </location>
</feature>
<evidence type="ECO:0000256" key="3">
    <source>
        <dbReference type="ARBA" id="ARBA00022475"/>
    </source>
</evidence>
<evidence type="ECO:0000256" key="1">
    <source>
        <dbReference type="ARBA" id="ARBA00004651"/>
    </source>
</evidence>
<comment type="caution">
    <text evidence="15">The sequence shown here is derived from an EMBL/GenBank/DDBJ whole genome shotgun (WGS) entry which is preliminary data.</text>
</comment>
<keyword evidence="9 14" id="KW-0472">Membrane</keyword>
<keyword evidence="7 14" id="KW-0915">Sodium</keyword>
<accession>A0ABT8JRL8</accession>
<evidence type="ECO:0000256" key="13">
    <source>
        <dbReference type="ARBA" id="ARBA00049940"/>
    </source>
</evidence>
<evidence type="ECO:0000313" key="15">
    <source>
        <dbReference type="EMBL" id="MDN4607820.1"/>
    </source>
</evidence>
<dbReference type="PANTHER" id="PTHR28259">
    <property type="entry name" value="FLUORIDE EXPORT PROTEIN 1-RELATED"/>
    <property type="match status" value="1"/>
</dbReference>
<sequence length="119" mass="12752">MTMIDLLIIGAGGFIGAVIRYIVSGKFNKGGSTLPYGTLIVNLAGSLLIGFVVGLDVPRLLTLLLVSGFAGALTTFSTLNKELLQLWTGKRKKQFFSYIFLTYGVGILMAFIGFIIGNL</sequence>
<comment type="subcellular location">
    <subcellularLocation>
        <location evidence="1 14">Cell membrane</location>
        <topology evidence="1 14">Multi-pass membrane protein</topology>
    </subcellularLocation>
</comment>
<dbReference type="PANTHER" id="PTHR28259:SF16">
    <property type="entry name" value="FLUORIDE-SPECIFIC ION CHANNEL FLUC 2"/>
    <property type="match status" value="1"/>
</dbReference>
<comment type="function">
    <text evidence="13 14">Fluoride-specific ion channel. Important for reducing fluoride concentration in the cell, thus reducing its toxicity.</text>
</comment>
<feature type="transmembrane region" description="Helical" evidence="14">
    <location>
        <begin position="60"/>
        <end position="79"/>
    </location>
</feature>
<evidence type="ECO:0000313" key="16">
    <source>
        <dbReference type="Proteomes" id="UP001175097"/>
    </source>
</evidence>
<keyword evidence="4 14" id="KW-0812">Transmembrane</keyword>
<dbReference type="InterPro" id="IPR003691">
    <property type="entry name" value="FluC"/>
</dbReference>
<feature type="transmembrane region" description="Helical" evidence="14">
    <location>
        <begin position="6"/>
        <end position="23"/>
    </location>
</feature>
<keyword evidence="16" id="KW-1185">Reference proteome</keyword>
<comment type="similarity">
    <text evidence="11 14">Belongs to the fluoride channel Fluc/FEX (TC 1.A.43) family.</text>
</comment>
<dbReference type="HAMAP" id="MF_00454">
    <property type="entry name" value="FluC"/>
    <property type="match status" value="1"/>
</dbReference>
<evidence type="ECO:0000256" key="12">
    <source>
        <dbReference type="ARBA" id="ARBA00035585"/>
    </source>
</evidence>
<dbReference type="EMBL" id="JAROCC010000007">
    <property type="protein sequence ID" value="MDN4607820.1"/>
    <property type="molecule type" value="Genomic_DNA"/>
</dbReference>
<evidence type="ECO:0000256" key="6">
    <source>
        <dbReference type="ARBA" id="ARBA00022989"/>
    </source>
</evidence>
<evidence type="ECO:0000256" key="2">
    <source>
        <dbReference type="ARBA" id="ARBA00022448"/>
    </source>
</evidence>
<organism evidence="15 16">
    <name type="scientific">Sporosarcina highlanderae</name>
    <dbReference type="NCBI Taxonomy" id="3035916"/>
    <lineage>
        <taxon>Bacteria</taxon>
        <taxon>Bacillati</taxon>
        <taxon>Bacillota</taxon>
        <taxon>Bacilli</taxon>
        <taxon>Bacillales</taxon>
        <taxon>Caryophanaceae</taxon>
        <taxon>Sporosarcina</taxon>
    </lineage>
</organism>
<evidence type="ECO:0000256" key="8">
    <source>
        <dbReference type="ARBA" id="ARBA00023065"/>
    </source>
</evidence>